<reference evidence="2 3" key="1">
    <citation type="journal article" date="2018" name="Nat. Ecol. Evol.">
        <title>Pezizomycetes genomes reveal the molecular basis of ectomycorrhizal truffle lifestyle.</title>
        <authorList>
            <person name="Murat C."/>
            <person name="Payen T."/>
            <person name="Noel B."/>
            <person name="Kuo A."/>
            <person name="Morin E."/>
            <person name="Chen J."/>
            <person name="Kohler A."/>
            <person name="Krizsan K."/>
            <person name="Balestrini R."/>
            <person name="Da Silva C."/>
            <person name="Montanini B."/>
            <person name="Hainaut M."/>
            <person name="Levati E."/>
            <person name="Barry K.W."/>
            <person name="Belfiori B."/>
            <person name="Cichocki N."/>
            <person name="Clum A."/>
            <person name="Dockter R.B."/>
            <person name="Fauchery L."/>
            <person name="Guy J."/>
            <person name="Iotti M."/>
            <person name="Le Tacon F."/>
            <person name="Lindquist E.A."/>
            <person name="Lipzen A."/>
            <person name="Malagnac F."/>
            <person name="Mello A."/>
            <person name="Molinier V."/>
            <person name="Miyauchi S."/>
            <person name="Poulain J."/>
            <person name="Riccioni C."/>
            <person name="Rubini A."/>
            <person name="Sitrit Y."/>
            <person name="Splivallo R."/>
            <person name="Traeger S."/>
            <person name="Wang M."/>
            <person name="Zifcakova L."/>
            <person name="Wipf D."/>
            <person name="Zambonelli A."/>
            <person name="Paolocci F."/>
            <person name="Nowrousian M."/>
            <person name="Ottonello S."/>
            <person name="Baldrian P."/>
            <person name="Spatafora J.W."/>
            <person name="Henrissat B."/>
            <person name="Nagy L.G."/>
            <person name="Aury J.M."/>
            <person name="Wincker P."/>
            <person name="Grigoriev I.V."/>
            <person name="Bonfante P."/>
            <person name="Martin F.M."/>
        </authorList>
    </citation>
    <scope>NUCLEOTIDE SEQUENCE [LARGE SCALE GENOMIC DNA]</scope>
    <source>
        <strain evidence="2 3">RN42</strain>
    </source>
</reference>
<evidence type="ECO:0000313" key="2">
    <source>
        <dbReference type="EMBL" id="RPA77767.1"/>
    </source>
</evidence>
<organism evidence="2 3">
    <name type="scientific">Ascobolus immersus RN42</name>
    <dbReference type="NCBI Taxonomy" id="1160509"/>
    <lineage>
        <taxon>Eukaryota</taxon>
        <taxon>Fungi</taxon>
        <taxon>Dikarya</taxon>
        <taxon>Ascomycota</taxon>
        <taxon>Pezizomycotina</taxon>
        <taxon>Pezizomycetes</taxon>
        <taxon>Pezizales</taxon>
        <taxon>Ascobolaceae</taxon>
        <taxon>Ascobolus</taxon>
    </lineage>
</organism>
<feature type="region of interest" description="Disordered" evidence="1">
    <location>
        <begin position="68"/>
        <end position="145"/>
    </location>
</feature>
<dbReference type="EMBL" id="ML119721">
    <property type="protein sequence ID" value="RPA77767.1"/>
    <property type="molecule type" value="Genomic_DNA"/>
</dbReference>
<sequence>MVQNKPSLHIITSSRSSEDSLYPLNNPDSQTTMHMPISARKTYAELGMGRHSNHWLFSMSSWKKALSGQLFPDDSEDETTSSTSSSSTVVQLRNRSRPPPHSHRPPPSSPLSPAPMQRRSDFDCRFVPPPVTFPHISAPPPPNRS</sequence>
<evidence type="ECO:0000256" key="1">
    <source>
        <dbReference type="SAM" id="MobiDB-lite"/>
    </source>
</evidence>
<dbReference type="AlphaFoldDB" id="A0A3N4HX55"/>
<accession>A0A3N4HX55</accession>
<gene>
    <name evidence="2" type="ORF">BJ508DRAFT_364284</name>
</gene>
<feature type="compositionally biased region" description="Pro residues" evidence="1">
    <location>
        <begin position="127"/>
        <end position="145"/>
    </location>
</feature>
<proteinExistence type="predicted"/>
<keyword evidence="3" id="KW-1185">Reference proteome</keyword>
<feature type="compositionally biased region" description="Polar residues" evidence="1">
    <location>
        <begin position="1"/>
        <end position="15"/>
    </location>
</feature>
<dbReference type="Proteomes" id="UP000275078">
    <property type="component" value="Unassembled WGS sequence"/>
</dbReference>
<name>A0A3N4HX55_ASCIM</name>
<feature type="compositionally biased region" description="Basic residues" evidence="1">
    <location>
        <begin position="94"/>
        <end position="104"/>
    </location>
</feature>
<feature type="region of interest" description="Disordered" evidence="1">
    <location>
        <begin position="1"/>
        <end position="34"/>
    </location>
</feature>
<evidence type="ECO:0000313" key="3">
    <source>
        <dbReference type="Proteomes" id="UP000275078"/>
    </source>
</evidence>
<protein>
    <submittedName>
        <fullName evidence="2">Uncharacterized protein</fullName>
    </submittedName>
</protein>